<dbReference type="eggNOG" id="COG1309">
    <property type="taxonomic scope" value="Bacteria"/>
</dbReference>
<accession>A0A1H7TK27</accession>
<keyword evidence="5" id="KW-1185">Reference proteome</keyword>
<evidence type="ECO:0000256" key="2">
    <source>
        <dbReference type="PROSITE-ProRule" id="PRU00335"/>
    </source>
</evidence>
<dbReference type="PRINTS" id="PR00455">
    <property type="entry name" value="HTHTETR"/>
</dbReference>
<dbReference type="SUPFAM" id="SSF46689">
    <property type="entry name" value="Homeodomain-like"/>
    <property type="match status" value="1"/>
</dbReference>
<evidence type="ECO:0000313" key="5">
    <source>
        <dbReference type="Proteomes" id="UP000183015"/>
    </source>
</evidence>
<dbReference type="GO" id="GO:0000976">
    <property type="term" value="F:transcription cis-regulatory region binding"/>
    <property type="evidence" value="ECO:0007669"/>
    <property type="project" value="TreeGrafter"/>
</dbReference>
<dbReference type="PANTHER" id="PTHR30055">
    <property type="entry name" value="HTH-TYPE TRANSCRIPTIONAL REGULATOR RUTR"/>
    <property type="match status" value="1"/>
</dbReference>
<feature type="DNA-binding region" description="H-T-H motif" evidence="2">
    <location>
        <begin position="31"/>
        <end position="50"/>
    </location>
</feature>
<dbReference type="Proteomes" id="UP000183015">
    <property type="component" value="Unassembled WGS sequence"/>
</dbReference>
<dbReference type="InterPro" id="IPR036271">
    <property type="entry name" value="Tet_transcr_reg_TetR-rel_C_sf"/>
</dbReference>
<dbReference type="AlphaFoldDB" id="A0A1H7TK27"/>
<reference evidence="5" key="1">
    <citation type="submission" date="2016-10" db="EMBL/GenBank/DDBJ databases">
        <authorList>
            <person name="Varghese N."/>
        </authorList>
    </citation>
    <scope>NUCLEOTIDE SEQUENCE [LARGE SCALE GENOMIC DNA]</scope>
    <source>
        <strain evidence="5">DSM 45096 / BCRC 16803 / CGMCC 4.1857 / CIP 109030 / JCM 12277 / KCTC 19219 / NBRC 100920 / 33214</strain>
    </source>
</reference>
<name>A0A1H7TK27_STRJI</name>
<dbReference type="Pfam" id="PF00440">
    <property type="entry name" value="TetR_N"/>
    <property type="match status" value="1"/>
</dbReference>
<organism evidence="4 5">
    <name type="scientific">Streptacidiphilus jiangxiensis</name>
    <dbReference type="NCBI Taxonomy" id="235985"/>
    <lineage>
        <taxon>Bacteria</taxon>
        <taxon>Bacillati</taxon>
        <taxon>Actinomycetota</taxon>
        <taxon>Actinomycetes</taxon>
        <taxon>Kitasatosporales</taxon>
        <taxon>Streptomycetaceae</taxon>
        <taxon>Streptacidiphilus</taxon>
    </lineage>
</organism>
<evidence type="ECO:0000256" key="1">
    <source>
        <dbReference type="ARBA" id="ARBA00023125"/>
    </source>
</evidence>
<dbReference type="InterPro" id="IPR001647">
    <property type="entry name" value="HTH_TetR"/>
</dbReference>
<proteinExistence type="predicted"/>
<feature type="domain" description="HTH tetR-type" evidence="3">
    <location>
        <begin position="8"/>
        <end position="68"/>
    </location>
</feature>
<sequence length="185" mass="20124">MTRQRDPEARRTAILDAARYCFGRHAYADTTIGEIAERAGVSAALVIKYFGNKEQLFRRVFSFADDAAALLDAPLEQLARHMVLHVLAVQQGEARDPILRIAFSRQHEDQGAQARADFKAAVVGGLAERLSGPDAALRAELAIGVLLGLGALLAMVQADELRRLGPDELVARYEPLLDPLLLPTG</sequence>
<protein>
    <submittedName>
        <fullName evidence="4">DNA-binding transcriptional regulator, AcrR family</fullName>
    </submittedName>
</protein>
<evidence type="ECO:0000313" key="4">
    <source>
        <dbReference type="EMBL" id="SEL84696.1"/>
    </source>
</evidence>
<dbReference type="RefSeq" id="WP_042460285.1">
    <property type="nucleotide sequence ID" value="NZ_BBPN01000067.1"/>
</dbReference>
<evidence type="ECO:0000259" key="3">
    <source>
        <dbReference type="PROSITE" id="PS50977"/>
    </source>
</evidence>
<dbReference type="InterPro" id="IPR050109">
    <property type="entry name" value="HTH-type_TetR-like_transc_reg"/>
</dbReference>
<dbReference type="PROSITE" id="PS50977">
    <property type="entry name" value="HTH_TETR_2"/>
    <property type="match status" value="1"/>
</dbReference>
<dbReference type="STRING" id="235985.SAMN05414137_11411"/>
<keyword evidence="1 2" id="KW-0238">DNA-binding</keyword>
<dbReference type="SUPFAM" id="SSF48498">
    <property type="entry name" value="Tetracyclin repressor-like, C-terminal domain"/>
    <property type="match status" value="1"/>
</dbReference>
<dbReference type="InterPro" id="IPR009057">
    <property type="entry name" value="Homeodomain-like_sf"/>
</dbReference>
<gene>
    <name evidence="4" type="ORF">SAMN05414137_11411</name>
</gene>
<dbReference type="GO" id="GO:0003700">
    <property type="term" value="F:DNA-binding transcription factor activity"/>
    <property type="evidence" value="ECO:0007669"/>
    <property type="project" value="TreeGrafter"/>
</dbReference>
<dbReference type="Gene3D" id="1.10.357.10">
    <property type="entry name" value="Tetracycline Repressor, domain 2"/>
    <property type="match status" value="1"/>
</dbReference>
<dbReference type="PANTHER" id="PTHR30055:SF223">
    <property type="entry name" value="HTH-TYPE TRANSCRIPTIONAL REGULATOR UIDR"/>
    <property type="match status" value="1"/>
</dbReference>
<dbReference type="Pfam" id="PF17920">
    <property type="entry name" value="TetR_C_16"/>
    <property type="match status" value="1"/>
</dbReference>
<dbReference type="EMBL" id="FOAZ01000014">
    <property type="protein sequence ID" value="SEL84696.1"/>
    <property type="molecule type" value="Genomic_DNA"/>
</dbReference>
<dbReference type="InterPro" id="IPR041678">
    <property type="entry name" value="TetR_C_16"/>
</dbReference>
<dbReference type="OrthoDB" id="3210235at2"/>